<reference evidence="1" key="1">
    <citation type="submission" date="2018-05" db="EMBL/GenBank/DDBJ databases">
        <authorList>
            <person name="Lanie J.A."/>
            <person name="Ng W.-L."/>
            <person name="Kazmierczak K.M."/>
            <person name="Andrzejewski T.M."/>
            <person name="Davidsen T.M."/>
            <person name="Wayne K.J."/>
            <person name="Tettelin H."/>
            <person name="Glass J.I."/>
            <person name="Rusch D."/>
            <person name="Podicherti R."/>
            <person name="Tsui H.-C.T."/>
            <person name="Winkler M.E."/>
        </authorList>
    </citation>
    <scope>NUCLEOTIDE SEQUENCE</scope>
</reference>
<gene>
    <name evidence="1" type="ORF">METZ01_LOCUS353842</name>
</gene>
<dbReference type="AlphaFoldDB" id="A0A382RVM7"/>
<accession>A0A382RVM7</accession>
<organism evidence="1">
    <name type="scientific">marine metagenome</name>
    <dbReference type="NCBI Taxonomy" id="408172"/>
    <lineage>
        <taxon>unclassified sequences</taxon>
        <taxon>metagenomes</taxon>
        <taxon>ecological metagenomes</taxon>
    </lineage>
</organism>
<name>A0A382RVM7_9ZZZZ</name>
<evidence type="ECO:0000313" key="1">
    <source>
        <dbReference type="EMBL" id="SVD00988.1"/>
    </source>
</evidence>
<proteinExistence type="predicted"/>
<protein>
    <submittedName>
        <fullName evidence="1">Uncharacterized protein</fullName>
    </submittedName>
</protein>
<sequence length="35" mass="4133">MSMFSDTNNLKRLRMLRPTTPVRFHTLTFVASSLY</sequence>
<dbReference type="EMBL" id="UINC01124084">
    <property type="protein sequence ID" value="SVD00988.1"/>
    <property type="molecule type" value="Genomic_DNA"/>
</dbReference>